<dbReference type="SUPFAM" id="SSF51735">
    <property type="entry name" value="NAD(P)-binding Rossmann-fold domains"/>
    <property type="match status" value="1"/>
</dbReference>
<keyword evidence="2" id="KW-1185">Reference proteome</keyword>
<evidence type="ECO:0000313" key="2">
    <source>
        <dbReference type="Proteomes" id="UP000545493"/>
    </source>
</evidence>
<protein>
    <submittedName>
        <fullName evidence="1">NAD(P)-dependent dehydrogenase (Short-subunit alcohol dehydrogenase family)</fullName>
    </submittedName>
</protein>
<dbReference type="RefSeq" id="WP_208415704.1">
    <property type="nucleotide sequence ID" value="NZ_JAAOYM010000001.1"/>
</dbReference>
<dbReference type="InterPro" id="IPR036291">
    <property type="entry name" value="NAD(P)-bd_dom_sf"/>
</dbReference>
<dbReference type="EMBL" id="JAAOYM010000001">
    <property type="protein sequence ID" value="NIJ12934.1"/>
    <property type="molecule type" value="Genomic_DNA"/>
</dbReference>
<proteinExistence type="predicted"/>
<dbReference type="Proteomes" id="UP000545493">
    <property type="component" value="Unassembled WGS sequence"/>
</dbReference>
<reference evidence="1 2" key="1">
    <citation type="submission" date="2020-03" db="EMBL/GenBank/DDBJ databases">
        <title>Sequencing the genomes of 1000 actinobacteria strains.</title>
        <authorList>
            <person name="Klenk H.-P."/>
        </authorList>
    </citation>
    <scope>NUCLEOTIDE SEQUENCE [LARGE SCALE GENOMIC DNA]</scope>
    <source>
        <strain evidence="1 2">DSM 45685</strain>
    </source>
</reference>
<evidence type="ECO:0000313" key="1">
    <source>
        <dbReference type="EMBL" id="NIJ12934.1"/>
    </source>
</evidence>
<dbReference type="Gene3D" id="3.40.50.720">
    <property type="entry name" value="NAD(P)-binding Rossmann-like Domain"/>
    <property type="match status" value="1"/>
</dbReference>
<comment type="caution">
    <text evidence="1">The sequence shown here is derived from an EMBL/GenBank/DDBJ whole genome shotgun (WGS) entry which is preliminary data.</text>
</comment>
<sequence>MGSNGDPIHSRGIGSRPDTHADAAEFLLGQRATFITGADLLVDGGVVASLLRGHHG</sequence>
<gene>
    <name evidence="1" type="ORF">FHU38_003278</name>
</gene>
<name>A0A7X5URM3_9PSEU</name>
<accession>A0A7X5URM3</accession>
<dbReference type="AlphaFoldDB" id="A0A7X5URM3"/>
<organism evidence="1 2">
    <name type="scientific">Saccharomonospora amisosensis</name>
    <dbReference type="NCBI Taxonomy" id="1128677"/>
    <lineage>
        <taxon>Bacteria</taxon>
        <taxon>Bacillati</taxon>
        <taxon>Actinomycetota</taxon>
        <taxon>Actinomycetes</taxon>
        <taxon>Pseudonocardiales</taxon>
        <taxon>Pseudonocardiaceae</taxon>
        <taxon>Saccharomonospora</taxon>
    </lineage>
</organism>